<dbReference type="Pfam" id="PF01814">
    <property type="entry name" value="Hemerythrin"/>
    <property type="match status" value="1"/>
</dbReference>
<keyword evidence="3" id="KW-1185">Reference proteome</keyword>
<sequence>MSTAIDLGRPTSGDVIDLITDDHRLFERLLAQLRDTTQDLDAVRRAFADVLIAHGEAEEELVYPVLNRKSAEVDQDDVEHGHEEHAEGNEALLEVLELKGTDTQAFADAVEKLSNLIAHHIAEEEITILSPARKEVGLQVRAELGEKWAARRNALIDAGCGAVDNVRRVVAAARREGLLDDEDDD</sequence>
<dbReference type="PANTHER" id="PTHR35585:SF1">
    <property type="entry name" value="HHE DOMAIN PROTEIN (AFU_ORTHOLOGUE AFUA_4G00730)"/>
    <property type="match status" value="1"/>
</dbReference>
<evidence type="ECO:0000259" key="1">
    <source>
        <dbReference type="Pfam" id="PF01814"/>
    </source>
</evidence>
<feature type="domain" description="Hemerythrin-like" evidence="1">
    <location>
        <begin position="15"/>
        <end position="125"/>
    </location>
</feature>
<gene>
    <name evidence="2" type="ORF">SHK19_03620</name>
</gene>
<evidence type="ECO:0000313" key="3">
    <source>
        <dbReference type="Proteomes" id="UP001327225"/>
    </source>
</evidence>
<organism evidence="2 3">
    <name type="scientific">Nocardioides bizhenqiangii</name>
    <dbReference type="NCBI Taxonomy" id="3095076"/>
    <lineage>
        <taxon>Bacteria</taxon>
        <taxon>Bacillati</taxon>
        <taxon>Actinomycetota</taxon>
        <taxon>Actinomycetes</taxon>
        <taxon>Propionibacteriales</taxon>
        <taxon>Nocardioidaceae</taxon>
        <taxon>Nocardioides</taxon>
    </lineage>
</organism>
<dbReference type="RefSeq" id="WP_322937886.1">
    <property type="nucleotide sequence ID" value="NZ_CP141059.1"/>
</dbReference>
<name>A0ABZ0ZTT4_9ACTN</name>
<proteinExistence type="predicted"/>
<dbReference type="PANTHER" id="PTHR35585">
    <property type="entry name" value="HHE DOMAIN PROTEIN (AFU_ORTHOLOGUE AFUA_4G00730)"/>
    <property type="match status" value="1"/>
</dbReference>
<reference evidence="3" key="1">
    <citation type="submission" date="2023-12" db="EMBL/GenBank/DDBJ databases">
        <title>Novel species in genus Nocardioides.</title>
        <authorList>
            <person name="Zhou H."/>
        </authorList>
    </citation>
    <scope>NUCLEOTIDE SEQUENCE [LARGE SCALE GENOMIC DNA]</scope>
    <source>
        <strain evidence="3">HM61</strain>
    </source>
</reference>
<dbReference type="EMBL" id="CP141059">
    <property type="protein sequence ID" value="WQQ27321.1"/>
    <property type="molecule type" value="Genomic_DNA"/>
</dbReference>
<evidence type="ECO:0000313" key="2">
    <source>
        <dbReference type="EMBL" id="WQQ27321.1"/>
    </source>
</evidence>
<dbReference type="Proteomes" id="UP001327225">
    <property type="component" value="Chromosome"/>
</dbReference>
<dbReference type="Gene3D" id="1.20.120.520">
    <property type="entry name" value="nmb1532 protein domain like"/>
    <property type="match status" value="1"/>
</dbReference>
<protein>
    <submittedName>
        <fullName evidence="2">Hemerythrin domain-containing protein</fullName>
    </submittedName>
</protein>
<dbReference type="InterPro" id="IPR012312">
    <property type="entry name" value="Hemerythrin-like"/>
</dbReference>
<accession>A0ABZ0ZTT4</accession>